<evidence type="ECO:0000256" key="1">
    <source>
        <dbReference type="SAM" id="MobiDB-lite"/>
    </source>
</evidence>
<reference evidence="2 3" key="1">
    <citation type="submission" date="2015-12" db="EMBL/GenBank/DDBJ databases">
        <title>Draft genome sequence of Moniliophthora roreri, the causal agent of frosty pod rot of cacao.</title>
        <authorList>
            <person name="Aime M.C."/>
            <person name="Diaz-Valderrama J.R."/>
            <person name="Kijpornyongpan T."/>
            <person name="Phillips-Mora W."/>
        </authorList>
    </citation>
    <scope>NUCLEOTIDE SEQUENCE [LARGE SCALE GENOMIC DNA]</scope>
    <source>
        <strain evidence="2 3">MCA 2952</strain>
    </source>
</reference>
<evidence type="ECO:0000313" key="3">
    <source>
        <dbReference type="Proteomes" id="UP000054988"/>
    </source>
</evidence>
<sequence length="172" mass="18663">MSELQPPPTYSQELQDQVPGDPQGDAPGLPQILIVPTVVSFQKGFLGAEGERAAIEGELQLKGAEAQDWNKVTISLRTVESAHTREIELNVSQIILFSRVPDMPLTALPSSLLFAIPLMQDTPQTIHTPISSLTHTLTATLYPTNPMRIPLSKSLAINRAYPSRGAGTEDLL</sequence>
<dbReference type="AlphaFoldDB" id="A0A0W0G2S7"/>
<gene>
    <name evidence="2" type="ORF">WG66_4649</name>
</gene>
<protein>
    <submittedName>
        <fullName evidence="2">Uncharacterized protein</fullName>
    </submittedName>
</protein>
<dbReference type="EMBL" id="LATX01001295">
    <property type="protein sequence ID" value="KTB42850.1"/>
    <property type="molecule type" value="Genomic_DNA"/>
</dbReference>
<accession>A0A0W0G2S7</accession>
<name>A0A0W0G2S7_MONRR</name>
<comment type="caution">
    <text evidence="2">The sequence shown here is derived from an EMBL/GenBank/DDBJ whole genome shotgun (WGS) entry which is preliminary data.</text>
</comment>
<organism evidence="2 3">
    <name type="scientific">Moniliophthora roreri</name>
    <name type="common">Frosty pod rot fungus</name>
    <name type="synonym">Monilia roreri</name>
    <dbReference type="NCBI Taxonomy" id="221103"/>
    <lineage>
        <taxon>Eukaryota</taxon>
        <taxon>Fungi</taxon>
        <taxon>Dikarya</taxon>
        <taxon>Basidiomycota</taxon>
        <taxon>Agaricomycotina</taxon>
        <taxon>Agaricomycetes</taxon>
        <taxon>Agaricomycetidae</taxon>
        <taxon>Agaricales</taxon>
        <taxon>Marasmiineae</taxon>
        <taxon>Marasmiaceae</taxon>
        <taxon>Moniliophthora</taxon>
    </lineage>
</organism>
<proteinExistence type="predicted"/>
<evidence type="ECO:0000313" key="2">
    <source>
        <dbReference type="EMBL" id="KTB42850.1"/>
    </source>
</evidence>
<feature type="region of interest" description="Disordered" evidence="1">
    <location>
        <begin position="1"/>
        <end position="29"/>
    </location>
</feature>
<dbReference type="Proteomes" id="UP000054988">
    <property type="component" value="Unassembled WGS sequence"/>
</dbReference>